<gene>
    <name evidence="1" type="ORF">BECKUNK1418G_GA0071005_10507</name>
</gene>
<organism evidence="1">
    <name type="scientific">Candidatus Kentrum sp. UNK</name>
    <dbReference type="NCBI Taxonomy" id="2126344"/>
    <lineage>
        <taxon>Bacteria</taxon>
        <taxon>Pseudomonadati</taxon>
        <taxon>Pseudomonadota</taxon>
        <taxon>Gammaproteobacteria</taxon>
        <taxon>Candidatus Kentrum</taxon>
    </lineage>
</organism>
<evidence type="ECO:0000313" key="1">
    <source>
        <dbReference type="EMBL" id="VFK64742.1"/>
    </source>
</evidence>
<dbReference type="AlphaFoldDB" id="A0A451AFD5"/>
<proteinExistence type="predicted"/>
<accession>A0A451AFD5</accession>
<dbReference type="EMBL" id="CAADFZ010000050">
    <property type="protein sequence ID" value="VFK64742.1"/>
    <property type="molecule type" value="Genomic_DNA"/>
</dbReference>
<reference evidence="1" key="1">
    <citation type="submission" date="2019-02" db="EMBL/GenBank/DDBJ databases">
        <authorList>
            <person name="Gruber-Vodicka R. H."/>
            <person name="Seah K. B. B."/>
        </authorList>
    </citation>
    <scope>NUCLEOTIDE SEQUENCE</scope>
    <source>
        <strain evidence="1">BECK_BY8</strain>
    </source>
</reference>
<protein>
    <submittedName>
        <fullName evidence="1">Uncharacterized protein</fullName>
    </submittedName>
</protein>
<sequence length="79" mass="9124">MPLTRPNLSSSFSQVIRETLLGLVLFPLHDGQRRQCFLIHFGKGKWFLGRYYHQYPPGNNSASKVENLLASFVRAKKFL</sequence>
<name>A0A451AFD5_9GAMM</name>